<dbReference type="InterPro" id="IPR007139">
    <property type="entry name" value="DUF349"/>
</dbReference>
<proteinExistence type="predicted"/>
<feature type="compositionally biased region" description="Basic and acidic residues" evidence="1">
    <location>
        <begin position="128"/>
        <end position="141"/>
    </location>
</feature>
<feature type="compositionally biased region" description="Low complexity" evidence="1">
    <location>
        <begin position="166"/>
        <end position="180"/>
    </location>
</feature>
<dbReference type="Proteomes" id="UP001157017">
    <property type="component" value="Unassembled WGS sequence"/>
</dbReference>
<evidence type="ECO:0000313" key="3">
    <source>
        <dbReference type="Proteomes" id="UP001157017"/>
    </source>
</evidence>
<evidence type="ECO:0000313" key="2">
    <source>
        <dbReference type="EMBL" id="GMA85178.1"/>
    </source>
</evidence>
<dbReference type="Pfam" id="PF03993">
    <property type="entry name" value="DUF349"/>
    <property type="match status" value="1"/>
</dbReference>
<organism evidence="2 3">
    <name type="scientific">Angustibacter aerolatus</name>
    <dbReference type="NCBI Taxonomy" id="1162965"/>
    <lineage>
        <taxon>Bacteria</taxon>
        <taxon>Bacillati</taxon>
        <taxon>Actinomycetota</taxon>
        <taxon>Actinomycetes</taxon>
        <taxon>Kineosporiales</taxon>
        <taxon>Kineosporiaceae</taxon>
    </lineage>
</organism>
<evidence type="ECO:0000256" key="1">
    <source>
        <dbReference type="SAM" id="MobiDB-lite"/>
    </source>
</evidence>
<protein>
    <recommendedName>
        <fullName evidence="4">DUF349 domain-containing protein</fullName>
    </recommendedName>
</protein>
<keyword evidence="3" id="KW-1185">Reference proteome</keyword>
<dbReference type="EMBL" id="BSUZ01000001">
    <property type="protein sequence ID" value="GMA85178.1"/>
    <property type="molecule type" value="Genomic_DNA"/>
</dbReference>
<feature type="compositionally biased region" description="Low complexity" evidence="1">
    <location>
        <begin position="142"/>
        <end position="158"/>
    </location>
</feature>
<name>A0ABQ6JAI6_9ACTN</name>
<feature type="region of interest" description="Disordered" evidence="1">
    <location>
        <begin position="1"/>
        <end position="46"/>
    </location>
</feature>
<sequence length="192" mass="20861">MREAEALQGSTDWGPTASAYKQAHGPLARRRSRGPQGGRRAVGPVPGAQDAFFEARHAAQAEQDAEFGANLQVKEALLVEAEALLPVRDLAAAKRALRDVQDRWEAAGKVPRGDLDRVERRMRAVEQAIRDAEDNRWRRLEPGGASAGAERGRPGSSRPSRRSRTTWRAPASSSGPSGSRTPRRRSRPVASG</sequence>
<accession>A0ABQ6JAI6</accession>
<feature type="region of interest" description="Disordered" evidence="1">
    <location>
        <begin position="128"/>
        <end position="192"/>
    </location>
</feature>
<evidence type="ECO:0008006" key="4">
    <source>
        <dbReference type="Google" id="ProtNLM"/>
    </source>
</evidence>
<reference evidence="3" key="1">
    <citation type="journal article" date="2019" name="Int. J. Syst. Evol. Microbiol.">
        <title>The Global Catalogue of Microorganisms (GCM) 10K type strain sequencing project: providing services to taxonomists for standard genome sequencing and annotation.</title>
        <authorList>
            <consortium name="The Broad Institute Genomics Platform"/>
            <consortium name="The Broad Institute Genome Sequencing Center for Infectious Disease"/>
            <person name="Wu L."/>
            <person name="Ma J."/>
        </authorList>
    </citation>
    <scope>NUCLEOTIDE SEQUENCE [LARGE SCALE GENOMIC DNA]</scope>
    <source>
        <strain evidence="3">NBRC 108730</strain>
    </source>
</reference>
<comment type="caution">
    <text evidence="2">The sequence shown here is derived from an EMBL/GenBank/DDBJ whole genome shotgun (WGS) entry which is preliminary data.</text>
</comment>
<gene>
    <name evidence="2" type="ORF">GCM10025868_04280</name>
</gene>
<feature type="compositionally biased region" description="Basic residues" evidence="1">
    <location>
        <begin position="181"/>
        <end position="192"/>
    </location>
</feature>